<dbReference type="AlphaFoldDB" id="H1DH99"/>
<accession>H1DH99</accession>
<dbReference type="InterPro" id="IPR027840">
    <property type="entry name" value="DUF4493"/>
</dbReference>
<feature type="signal peptide" evidence="1">
    <location>
        <begin position="1"/>
        <end position="18"/>
    </location>
</feature>
<dbReference type="Pfam" id="PF14900">
    <property type="entry name" value="DUF4493"/>
    <property type="match status" value="1"/>
</dbReference>
<dbReference type="InterPro" id="IPR053139">
    <property type="entry name" value="Surface_bspA-like"/>
</dbReference>
<organism evidence="2 3">
    <name type="scientific">Odoribacter laneus YIT 12061</name>
    <dbReference type="NCBI Taxonomy" id="742817"/>
    <lineage>
        <taxon>Bacteria</taxon>
        <taxon>Pseudomonadati</taxon>
        <taxon>Bacteroidota</taxon>
        <taxon>Bacteroidia</taxon>
        <taxon>Bacteroidales</taxon>
        <taxon>Odoribacteraceae</taxon>
        <taxon>Odoribacter</taxon>
    </lineage>
</organism>
<dbReference type="InterPro" id="IPR032675">
    <property type="entry name" value="LRR_dom_sf"/>
</dbReference>
<proteinExistence type="predicted"/>
<dbReference type="PANTHER" id="PTHR45661">
    <property type="entry name" value="SURFACE ANTIGEN"/>
    <property type="match status" value="1"/>
</dbReference>
<reference evidence="2 3" key="1">
    <citation type="submission" date="2012-01" db="EMBL/GenBank/DDBJ databases">
        <title>The Genome Sequence of Odoribacter laneus YIT 12061.</title>
        <authorList>
            <consortium name="The Broad Institute Genome Sequencing Platform"/>
            <person name="Earl A."/>
            <person name="Ward D."/>
            <person name="Feldgarden M."/>
            <person name="Gevers D."/>
            <person name="Morotomi M."/>
            <person name="Young S.K."/>
            <person name="Zeng Q."/>
            <person name="Gargeya S."/>
            <person name="Fitzgerald M."/>
            <person name="Haas B."/>
            <person name="Abouelleil A."/>
            <person name="Alvarado L."/>
            <person name="Arachchi H.M."/>
            <person name="Berlin A."/>
            <person name="Chapman S.B."/>
            <person name="Gearin G."/>
            <person name="Goldberg J."/>
            <person name="Griggs A."/>
            <person name="Gujja S."/>
            <person name="Hansen M."/>
            <person name="Heiman D."/>
            <person name="Howarth C."/>
            <person name="Larimer J."/>
            <person name="Lui A."/>
            <person name="MacDonald P.J.P."/>
            <person name="McCowen C."/>
            <person name="Montmayeur A."/>
            <person name="Murphy C."/>
            <person name="Neiman D."/>
            <person name="Pearson M."/>
            <person name="Priest M."/>
            <person name="Roberts A."/>
            <person name="Saif S."/>
            <person name="Shea T."/>
            <person name="Sisk P."/>
            <person name="Stolte C."/>
            <person name="Sykes S."/>
            <person name="Wortman J."/>
            <person name="Nusbaum C."/>
            <person name="Birren B."/>
        </authorList>
    </citation>
    <scope>NUCLEOTIDE SEQUENCE [LARGE SCALE GENOMIC DNA]</scope>
    <source>
        <strain evidence="2 3">YIT 12061</strain>
    </source>
</reference>
<evidence type="ECO:0000256" key="1">
    <source>
        <dbReference type="SAM" id="SignalP"/>
    </source>
</evidence>
<keyword evidence="1" id="KW-0732">Signal</keyword>
<feature type="chain" id="PRO_5003548960" evidence="1">
    <location>
        <begin position="19"/>
        <end position="879"/>
    </location>
</feature>
<sequence length="879" mass="95247">MRKRFFLFAAIASLLLGACSDDDVKPEPKPGSGKGMLVVKASLQLISEDAGAEGQAALPVDFTGYSLTLKGPEGTQELDFVENDTIEDLAVGKYELTLSSHKTAFTEPAFEMPVYKGTVEAIIVEDEITETNVLATQDNAGVFFVYDASLEETQYADIVPAVGYEGKALSFVDADRERKGYFPAGNLAIALKGGEKELLIEGEAEKLLAVEAAQLWKMTLKADEKNTNLILTVVEINDPQNVLTWKVGPVPPPVEGTPIEGSALIDYPEGQATTITTLTVTGAIPSEEAWRALNKFTALEHLVLYDENGIMPDYLFYDESAKQPTMPQLISVKAPYLTGIGSHSLFASNIQTLEMPVLKSIGQFGLAGCMNLETLSFPELETLENYALSECIGLTSVDMPKVGMLAQGTFDMCKKLVEVNLPNATEAGSGVFFRCDALESISLPKLVRAGDNFLSHCAMLKNAQLPELEECGKASFAVCTSLESLDALHMPKLQAITEDMFYRCEKLTEASHSNIQSIGNRAFQECFALQHLSFASVLNVGVQAFESCTALQSASMPKAETISEKAFYKCTVLTTVDISSAKQVMDFAFCLDYELTNLNMSAVEVLGNSAFYNTKIVTLDMPKLTSCGKETFRKCTALESVSMAKLTALSNYMFGECTALKIVNAPAVETSADGHAFNGCSAIERVSFPAMKVVGNNLFSGAVSLKEIALPIAETIGNNVFARASLTEINLPKAVTLGTYVFDRCEKLTKVQLPLVNTVGNYAFTSCTALETLELPNVFTISLGTFNGCTALKDVSLPVVNNIGKWAFRNCTALTELRLGTTEEITFGDLVFAHLPVQDPQTITPNCDLKLNQSGAEIGNINGNVWKDYTWKSITTFTR</sequence>
<evidence type="ECO:0000313" key="2">
    <source>
        <dbReference type="EMBL" id="EHP47782.1"/>
    </source>
</evidence>
<dbReference type="PANTHER" id="PTHR45661:SF3">
    <property type="entry name" value="IG-LIKE DOMAIN-CONTAINING PROTEIN"/>
    <property type="match status" value="1"/>
</dbReference>
<dbReference type="EMBL" id="ADMC01000022">
    <property type="protein sequence ID" value="EHP47782.1"/>
    <property type="molecule type" value="Genomic_DNA"/>
</dbReference>
<evidence type="ECO:0000313" key="3">
    <source>
        <dbReference type="Proteomes" id="UP000004892"/>
    </source>
</evidence>
<dbReference type="GeneID" id="98069200"/>
<dbReference type="InterPro" id="IPR026906">
    <property type="entry name" value="LRR_5"/>
</dbReference>
<dbReference type="Pfam" id="PF13306">
    <property type="entry name" value="LRR_5"/>
    <property type="match status" value="3"/>
</dbReference>
<dbReference type="Gene3D" id="3.80.10.10">
    <property type="entry name" value="Ribonuclease Inhibitor"/>
    <property type="match status" value="3"/>
</dbReference>
<dbReference type="PATRIC" id="fig|742817.3.peg.1745"/>
<dbReference type="RefSeq" id="WP_009136783.1">
    <property type="nucleotide sequence ID" value="NZ_JH594596.1"/>
</dbReference>
<dbReference type="STRING" id="742817.HMPREF9449_01635"/>
<keyword evidence="3" id="KW-1185">Reference proteome</keyword>
<name>H1DH99_9BACT</name>
<gene>
    <name evidence="2" type="ORF">HMPREF9449_01635</name>
</gene>
<dbReference type="SUPFAM" id="SSF52058">
    <property type="entry name" value="L domain-like"/>
    <property type="match status" value="1"/>
</dbReference>
<dbReference type="Proteomes" id="UP000004892">
    <property type="component" value="Unassembled WGS sequence"/>
</dbReference>
<protein>
    <submittedName>
        <fullName evidence="2">Uncharacterized protein</fullName>
    </submittedName>
</protein>
<dbReference type="PROSITE" id="PS51257">
    <property type="entry name" value="PROKAR_LIPOPROTEIN"/>
    <property type="match status" value="1"/>
</dbReference>
<dbReference type="eggNOG" id="COG5492">
    <property type="taxonomic scope" value="Bacteria"/>
</dbReference>
<dbReference type="HOGENOM" id="CLU_327290_0_0_10"/>
<comment type="caution">
    <text evidence="2">The sequence shown here is derived from an EMBL/GenBank/DDBJ whole genome shotgun (WGS) entry which is preliminary data.</text>
</comment>